<keyword evidence="9 16" id="KW-0411">Iron-sulfur</keyword>
<dbReference type="Pfam" id="PF01077">
    <property type="entry name" value="NIR_SIR"/>
    <property type="match status" value="2"/>
</dbReference>
<evidence type="ECO:0000313" key="21">
    <source>
        <dbReference type="EMBL" id="ODA67081.1"/>
    </source>
</evidence>
<dbReference type="EC" id="1.8.4.10" evidence="12 16"/>
<dbReference type="GO" id="GO:0019379">
    <property type="term" value="P:sulfate assimilation, phosphoadenylyl sulfate reduction by phosphoadenylyl-sulfate reductase (thioredoxin)"/>
    <property type="evidence" value="ECO:0007669"/>
    <property type="project" value="UniProtKB-UniRule"/>
</dbReference>
<dbReference type="NCBIfam" id="TIGR02055">
    <property type="entry name" value="APS_reductase"/>
    <property type="match status" value="1"/>
</dbReference>
<evidence type="ECO:0000259" key="18">
    <source>
        <dbReference type="Pfam" id="PF01077"/>
    </source>
</evidence>
<keyword evidence="6 16" id="KW-0479">Metal-binding</keyword>
<feature type="domain" description="Nitrite/Sulfite reductase ferredoxin-like" evidence="20">
    <location>
        <begin position="52"/>
        <end position="110"/>
    </location>
</feature>
<keyword evidence="22" id="KW-1185">Reference proteome</keyword>
<evidence type="ECO:0000256" key="7">
    <source>
        <dbReference type="ARBA" id="ARBA00023002"/>
    </source>
</evidence>
<feature type="domain" description="Phosphoadenosine phosphosulphate reductase" evidence="19">
    <location>
        <begin position="728"/>
        <end position="905"/>
    </location>
</feature>
<dbReference type="InterPro" id="IPR005117">
    <property type="entry name" value="NiRdtase/SiRdtase_haem-b_fer"/>
</dbReference>
<feature type="binding site" evidence="16">
    <location>
        <position position="902"/>
    </location>
    <ligand>
        <name>[4Fe-4S] cluster</name>
        <dbReference type="ChEBI" id="CHEBI:49883"/>
    </ligand>
</feature>
<dbReference type="InterPro" id="IPR036136">
    <property type="entry name" value="Nit/Sulf_reduc_fer-like_dom_sf"/>
</dbReference>
<dbReference type="Pfam" id="PF06073">
    <property type="entry name" value="DUF934"/>
    <property type="match status" value="1"/>
</dbReference>
<name>A0A1E2RXY3_9HYPH</name>
<dbReference type="Pfam" id="PF03460">
    <property type="entry name" value="NIR_SIR_ferr"/>
    <property type="match status" value="2"/>
</dbReference>
<evidence type="ECO:0000256" key="4">
    <source>
        <dbReference type="ARBA" id="ARBA00022490"/>
    </source>
</evidence>
<evidence type="ECO:0000256" key="8">
    <source>
        <dbReference type="ARBA" id="ARBA00023004"/>
    </source>
</evidence>
<comment type="subcellular location">
    <subcellularLocation>
        <location evidence="16">Cytoplasm</location>
    </subcellularLocation>
</comment>
<evidence type="ECO:0000256" key="14">
    <source>
        <dbReference type="ARBA" id="ARBA00030894"/>
    </source>
</evidence>
<dbReference type="GO" id="GO:0046872">
    <property type="term" value="F:metal ion binding"/>
    <property type="evidence" value="ECO:0007669"/>
    <property type="project" value="UniProtKB-KW"/>
</dbReference>
<dbReference type="Proteomes" id="UP000095087">
    <property type="component" value="Unassembled WGS sequence"/>
</dbReference>
<dbReference type="Pfam" id="PF01507">
    <property type="entry name" value="PAPS_reduct"/>
    <property type="match status" value="1"/>
</dbReference>
<dbReference type="GO" id="GO:0043866">
    <property type="term" value="F:adenylyl-sulfate reductase (thioredoxin) activity"/>
    <property type="evidence" value="ECO:0007669"/>
    <property type="project" value="UniProtKB-EC"/>
</dbReference>
<dbReference type="NCBIfam" id="NF002537">
    <property type="entry name" value="PRK02090.1"/>
    <property type="match status" value="1"/>
</dbReference>
<evidence type="ECO:0000256" key="16">
    <source>
        <dbReference type="HAMAP-Rule" id="MF_00063"/>
    </source>
</evidence>
<evidence type="ECO:0000256" key="3">
    <source>
        <dbReference type="ARBA" id="ARBA00022485"/>
    </source>
</evidence>
<dbReference type="Gene3D" id="3.90.480.10">
    <property type="entry name" value="Sulfite Reductase Hemoprotein,Domain 2"/>
    <property type="match status" value="1"/>
</dbReference>
<organism evidence="21 22">
    <name type="scientific">Methyloligella halotolerans</name>
    <dbReference type="NCBI Taxonomy" id="1177755"/>
    <lineage>
        <taxon>Bacteria</taxon>
        <taxon>Pseudomonadati</taxon>
        <taxon>Pseudomonadota</taxon>
        <taxon>Alphaproteobacteria</taxon>
        <taxon>Hyphomicrobiales</taxon>
        <taxon>Hyphomicrobiaceae</taxon>
        <taxon>Methyloligella</taxon>
    </lineage>
</organism>
<dbReference type="InterPro" id="IPR051329">
    <property type="entry name" value="NIR_SIR_4Fe-4S"/>
</dbReference>
<dbReference type="PATRIC" id="fig|1177755.3.peg.1830"/>
<comment type="catalytic activity">
    <reaction evidence="16">
        <text>[thioredoxin]-disulfide + sulfite + AMP + 2 H(+) = adenosine 5'-phosphosulfate + [thioredoxin]-dithiol</text>
        <dbReference type="Rhea" id="RHEA:21976"/>
        <dbReference type="Rhea" id="RHEA-COMP:10698"/>
        <dbReference type="Rhea" id="RHEA-COMP:10700"/>
        <dbReference type="ChEBI" id="CHEBI:15378"/>
        <dbReference type="ChEBI" id="CHEBI:17359"/>
        <dbReference type="ChEBI" id="CHEBI:29950"/>
        <dbReference type="ChEBI" id="CHEBI:50058"/>
        <dbReference type="ChEBI" id="CHEBI:58243"/>
        <dbReference type="ChEBI" id="CHEBI:456215"/>
        <dbReference type="EC" id="1.8.4.10"/>
    </reaction>
</comment>
<reference evidence="21 22" key="1">
    <citation type="submission" date="2016-07" db="EMBL/GenBank/DDBJ databases">
        <title>Draft genome sequence of Methyloligella halotolerans C2T (VKM B-2706T=CCUG 61687T=DSM 25045T), a halotolerant polyhydroxybutyrate accumulating methylotroph.</title>
        <authorList>
            <person name="Vasilenko O.V."/>
            <person name="Doronina N.V."/>
            <person name="Poroshina M.N."/>
            <person name="Tarlachkov S.V."/>
            <person name="Trotsenko Y.A."/>
        </authorList>
    </citation>
    <scope>NUCLEOTIDE SEQUENCE [LARGE SCALE GENOMIC DNA]</scope>
    <source>
        <strain evidence="21 22">VKM B-2706</strain>
    </source>
</reference>
<keyword evidence="8 16" id="KW-0408">Iron</keyword>
<feature type="domain" description="Nitrite/sulphite reductase 4Fe-4S" evidence="18">
    <location>
        <begin position="412"/>
        <end position="527"/>
    </location>
</feature>
<accession>A0A1E2RXY3</accession>
<dbReference type="PANTHER" id="PTHR32439">
    <property type="entry name" value="FERREDOXIN--NITRITE REDUCTASE, CHLOROPLASTIC"/>
    <property type="match status" value="1"/>
</dbReference>
<dbReference type="STRING" id="1177755.A7A08_01825"/>
<comment type="similarity">
    <text evidence="1 16">Belongs to the PAPS reductase family. CysH subfamily.</text>
</comment>
<evidence type="ECO:0000256" key="10">
    <source>
        <dbReference type="ARBA" id="ARBA00024298"/>
    </source>
</evidence>
<feature type="binding site" evidence="16">
    <location>
        <position position="816"/>
    </location>
    <ligand>
        <name>[4Fe-4S] cluster</name>
        <dbReference type="ChEBI" id="CHEBI:49883"/>
    </ligand>
</feature>
<evidence type="ECO:0000256" key="15">
    <source>
        <dbReference type="ARBA" id="ARBA00032041"/>
    </source>
</evidence>
<keyword evidence="3" id="KW-0004">4Fe-4S</keyword>
<evidence type="ECO:0000256" key="5">
    <source>
        <dbReference type="ARBA" id="ARBA00022617"/>
    </source>
</evidence>
<dbReference type="GO" id="GO:0070814">
    <property type="term" value="P:hydrogen sulfide biosynthetic process"/>
    <property type="evidence" value="ECO:0007669"/>
    <property type="project" value="UniProtKB-UniRule"/>
</dbReference>
<dbReference type="GO" id="GO:0020037">
    <property type="term" value="F:heme binding"/>
    <property type="evidence" value="ECO:0007669"/>
    <property type="project" value="InterPro"/>
</dbReference>
<evidence type="ECO:0000256" key="2">
    <source>
        <dbReference type="ARBA" id="ARBA00010429"/>
    </source>
</evidence>
<dbReference type="AlphaFoldDB" id="A0A1E2RXY3"/>
<comment type="similarity">
    <text evidence="2">Belongs to the nitrite and sulfite reductase 4Fe-4S domain family.</text>
</comment>
<dbReference type="InterPro" id="IPR006067">
    <property type="entry name" value="NO2/SO3_Rdtase_4Fe4S_dom"/>
</dbReference>
<dbReference type="SUPFAM" id="SSF56014">
    <property type="entry name" value="Nitrite and sulphite reductase 4Fe-4S domain-like"/>
    <property type="match status" value="2"/>
</dbReference>
<proteinExistence type="inferred from homology"/>
<dbReference type="EMBL" id="MASI01000004">
    <property type="protein sequence ID" value="ODA67081.1"/>
    <property type="molecule type" value="Genomic_DNA"/>
</dbReference>
<evidence type="ECO:0000259" key="20">
    <source>
        <dbReference type="Pfam" id="PF03460"/>
    </source>
</evidence>
<sequence>MYRYDEFDYGFVRERVNEFRDQVERRLDGKLNEDEFKPLRLRNGLYLQLHAYMLRIAVPYGVLAPRQLRQLAYIGRKYDRGYGHFTTRQNLQFNWIKLVDVPDILSDLADVEMHCIQTSGNCIRNTTADPYAGAAHDELEDPRVWCEVIRQWSTLHPEFSWLPRKFKIAISGAAEDRAATAFHDIGLRLVKGKGGEVGFKVLVGGGMGRTPYVGQEIRPFLEKEHLLSYLDSILRIYNRYGRRDNIFKARIKILVNHLGIDKFREEVEADWEKTRKDLVDLPRAEYERIDAYFQPPELTPGPVTNEAVEQRRETDPLFGQWMRHNVKPHKVPGHGIVVVSLKEPGRTPGDASSEAMELVADLAEQYSQGEIRVNYTQNLILPHVALADIPAVYEALNEAGLATGNNDLLGDMICCPGLDYCNLANARSIPIAKEIAKRFENPARQEEIGDIRVNMSGCINACGHHHSGNIGILGVDKKGTELYQITLGGNPKDDAAIGTIIGPGFRAEAVPDAIDTIVSTYIANRDEGETFLETWRRVGATPSRRPSMALVDLRKGDLLNRSNAPQVTLAPDADDAALEEAAKASVVAVDFPTFNDGRGMTLARLLRERFGFKGELRAVGYLLPDQAQFLFRCGFDAVEVEVGDTLQTWRASVERIRHNYQGSSRNVFALRHGTATPDNDESDSEPSSGGSSGSSGPDAAKKLDAKLASAESLQDRIDIIAREVDGRIAFSSSLGIEDQAILDAIAETDEPDAEFDIFTLQTGRLFPETEETLHRSEERYHLPIRAVAPDPKEVLQLVAQDGVFGFRHAIENRKRCCEIRKVHPLNKSLAGAAAWITGIRREQSGNRSSMPFAEWDEAHALIKINPLADWTAEVLDAYIADHDVPVNPLHDQGFPSIGCQPCTRAVQPGEDPRAGRWWWENEDKKECGLHVGSIPQAELQDRKEPHPA</sequence>
<feature type="domain" description="Nitrite/Sulfite reductase ferredoxin-like" evidence="20">
    <location>
        <begin position="346"/>
        <end position="399"/>
    </location>
</feature>
<evidence type="ECO:0000256" key="11">
    <source>
        <dbReference type="ARBA" id="ARBA00024327"/>
    </source>
</evidence>
<evidence type="ECO:0000256" key="1">
    <source>
        <dbReference type="ARBA" id="ARBA00009732"/>
    </source>
</evidence>
<keyword evidence="4 16" id="KW-0963">Cytoplasm</keyword>
<dbReference type="Gene3D" id="3.40.50.620">
    <property type="entry name" value="HUPs"/>
    <property type="match status" value="1"/>
</dbReference>
<feature type="binding site" evidence="16">
    <location>
        <position position="899"/>
    </location>
    <ligand>
        <name>[4Fe-4S] cluster</name>
        <dbReference type="ChEBI" id="CHEBI:49883"/>
    </ligand>
</feature>
<dbReference type="SUPFAM" id="SSF55124">
    <property type="entry name" value="Nitrite/Sulfite reductase N-terminal domain-like"/>
    <property type="match status" value="2"/>
</dbReference>
<dbReference type="CDD" id="cd23945">
    <property type="entry name" value="PAPS_reductase"/>
    <property type="match status" value="1"/>
</dbReference>
<evidence type="ECO:0000256" key="9">
    <source>
        <dbReference type="ARBA" id="ARBA00023014"/>
    </source>
</evidence>
<comment type="caution">
    <text evidence="21">The sequence shown here is derived from an EMBL/GenBank/DDBJ whole genome shotgun (WGS) entry which is preliminary data.</text>
</comment>
<evidence type="ECO:0000259" key="19">
    <source>
        <dbReference type="Pfam" id="PF01507"/>
    </source>
</evidence>
<evidence type="ECO:0000256" key="12">
    <source>
        <dbReference type="ARBA" id="ARBA00024386"/>
    </source>
</evidence>
<feature type="active site" description="Nucleophile; cysteine thiosulfonate intermediate" evidence="16">
    <location>
        <position position="927"/>
    </location>
</feature>
<dbReference type="Gene3D" id="3.30.413.10">
    <property type="entry name" value="Sulfite Reductase Hemoprotein, domain 1"/>
    <property type="match status" value="2"/>
</dbReference>
<dbReference type="GO" id="GO:0051539">
    <property type="term" value="F:4 iron, 4 sulfur cluster binding"/>
    <property type="evidence" value="ECO:0007669"/>
    <property type="project" value="UniProtKB-UniRule"/>
</dbReference>
<dbReference type="GO" id="GO:0005737">
    <property type="term" value="C:cytoplasm"/>
    <property type="evidence" value="ECO:0007669"/>
    <property type="project" value="UniProtKB-SubCell"/>
</dbReference>
<gene>
    <name evidence="16" type="primary">cysH</name>
    <name evidence="21" type="ORF">A7A08_01825</name>
</gene>
<evidence type="ECO:0000256" key="6">
    <source>
        <dbReference type="ARBA" id="ARBA00022723"/>
    </source>
</evidence>
<comment type="cofactor">
    <cofactor evidence="16">
        <name>[4Fe-4S] cluster</name>
        <dbReference type="ChEBI" id="CHEBI:49883"/>
    </cofactor>
    <text evidence="16">Binds 1 [4Fe-4S] cluster per subunit.</text>
</comment>
<feature type="binding site" evidence="16">
    <location>
        <position position="817"/>
    </location>
    <ligand>
        <name>[4Fe-4S] cluster</name>
        <dbReference type="ChEBI" id="CHEBI:49883"/>
    </ligand>
</feature>
<dbReference type="InterPro" id="IPR045854">
    <property type="entry name" value="NO2/SO3_Rdtase_4Fe4S_sf"/>
</dbReference>
<evidence type="ECO:0000256" key="13">
    <source>
        <dbReference type="ARBA" id="ARBA00029514"/>
    </source>
</evidence>
<dbReference type="HAMAP" id="MF_00063">
    <property type="entry name" value="CysH"/>
    <property type="match status" value="1"/>
</dbReference>
<feature type="compositionally biased region" description="Low complexity" evidence="17">
    <location>
        <begin position="685"/>
        <end position="698"/>
    </location>
</feature>
<evidence type="ECO:0000313" key="22">
    <source>
        <dbReference type="Proteomes" id="UP000095087"/>
    </source>
</evidence>
<dbReference type="InterPro" id="IPR011798">
    <property type="entry name" value="APS_reductase"/>
</dbReference>
<evidence type="ECO:0000256" key="17">
    <source>
        <dbReference type="SAM" id="MobiDB-lite"/>
    </source>
</evidence>
<dbReference type="GO" id="GO:0004604">
    <property type="term" value="F:phosphoadenylyl-sulfate reductase (thioredoxin) activity"/>
    <property type="evidence" value="ECO:0007669"/>
    <property type="project" value="UniProtKB-UniRule"/>
</dbReference>
<dbReference type="InterPro" id="IPR008318">
    <property type="entry name" value="UCP030820"/>
</dbReference>
<dbReference type="InterPro" id="IPR004511">
    <property type="entry name" value="PAPS/APS_Rdtase"/>
</dbReference>
<comment type="pathway">
    <text evidence="11 16">Sulfur metabolism; hydrogen sulfide biosynthesis; sulfite from sulfate.</text>
</comment>
<dbReference type="PANTHER" id="PTHR32439:SF0">
    <property type="entry name" value="FERREDOXIN--NITRITE REDUCTASE, CHLOROPLASTIC"/>
    <property type="match status" value="1"/>
</dbReference>
<comment type="function">
    <text evidence="10 16">Catalyzes the formation of sulfite from adenosine 5'-phosphosulfate (APS) using thioredoxin as an electron donor.</text>
</comment>
<feature type="domain" description="Nitrite/sulphite reductase 4Fe-4S" evidence="18">
    <location>
        <begin position="119"/>
        <end position="273"/>
    </location>
</feature>
<keyword evidence="7 16" id="KW-0560">Oxidoreductase</keyword>
<protein>
    <recommendedName>
        <fullName evidence="13 16">Adenosine 5'-phosphosulfate reductase</fullName>
        <shortName evidence="16">APS reductase</shortName>
        <ecNumber evidence="12 16">1.8.4.10</ecNumber>
    </recommendedName>
    <alternativeName>
        <fullName evidence="15 16">5'-adenylylsulfate reductase</fullName>
    </alternativeName>
    <alternativeName>
        <fullName evidence="14 16">Thioredoxin-dependent 5'-adenylylsulfate reductase</fullName>
    </alternativeName>
</protein>
<dbReference type="GO" id="GO:0019344">
    <property type="term" value="P:cysteine biosynthetic process"/>
    <property type="evidence" value="ECO:0007669"/>
    <property type="project" value="InterPro"/>
</dbReference>
<dbReference type="SUPFAM" id="SSF52402">
    <property type="entry name" value="Adenine nucleotide alpha hydrolases-like"/>
    <property type="match status" value="1"/>
</dbReference>
<feature type="region of interest" description="Disordered" evidence="17">
    <location>
        <begin position="673"/>
        <end position="703"/>
    </location>
</feature>
<dbReference type="InterPro" id="IPR014729">
    <property type="entry name" value="Rossmann-like_a/b/a_fold"/>
</dbReference>
<dbReference type="InterPro" id="IPR002500">
    <property type="entry name" value="PAPS_reduct_dom"/>
</dbReference>
<keyword evidence="5" id="KW-0349">Heme</keyword>